<dbReference type="InterPro" id="IPR000847">
    <property type="entry name" value="LysR_HTH_N"/>
</dbReference>
<sequence>MNLETKWLEDFLALADLRNFSRAAQQRNVTQPAFGRRIRALEQAVGFELIDRSSTPVGLTTQGRLFRTTARNLIRQMEEGLNQIQGISGPGYQPIDFAAAHSLSLSLLPSLLEEMSQFDVVSRSRVESIDMDLAVEALQQGRCDFLLGFDIEALMQPPFLSLPLGKTFMRPVSAVDASGDPLYSLTLNDSLPVLRYSPGSHMGRRVNTLLGRSTLKPSCHSVMESSLTDLLKVMAVKGEGVAWLPDYSTVNELRNGTLKPAGGEEWCIPLDIVLYRNDIRLHPGAEKFWSVLSKQCANGWSLSSQ</sequence>
<dbReference type="SUPFAM" id="SSF53850">
    <property type="entry name" value="Periplasmic binding protein-like II"/>
    <property type="match status" value="1"/>
</dbReference>
<dbReference type="Proteomes" id="UP000196573">
    <property type="component" value="Unassembled WGS sequence"/>
</dbReference>
<keyword evidence="3" id="KW-0238">DNA-binding</keyword>
<dbReference type="SUPFAM" id="SSF46785">
    <property type="entry name" value="Winged helix' DNA-binding domain"/>
    <property type="match status" value="1"/>
</dbReference>
<evidence type="ECO:0000256" key="4">
    <source>
        <dbReference type="ARBA" id="ARBA00023163"/>
    </source>
</evidence>
<comment type="similarity">
    <text evidence="1">Belongs to the LysR transcriptional regulatory family.</text>
</comment>
<feature type="domain" description="HTH lysR-type" evidence="5">
    <location>
        <begin position="1"/>
        <end position="60"/>
    </location>
</feature>
<dbReference type="PANTHER" id="PTHR30126:SF2">
    <property type="entry name" value="HTH-TYPE TRANSCRIPTIONAL REGULATOR YJIE"/>
    <property type="match status" value="1"/>
</dbReference>
<name>A0A1X7AL89_9GAMM</name>
<keyword evidence="4" id="KW-0804">Transcription</keyword>
<dbReference type="Gene3D" id="3.40.190.10">
    <property type="entry name" value="Periplasmic binding protein-like II"/>
    <property type="match status" value="2"/>
</dbReference>
<dbReference type="PRINTS" id="PR00039">
    <property type="entry name" value="HTHLYSR"/>
</dbReference>
<dbReference type="RefSeq" id="WP_207626644.1">
    <property type="nucleotide sequence ID" value="NZ_CBCSCN010000006.1"/>
</dbReference>
<evidence type="ECO:0000259" key="5">
    <source>
        <dbReference type="PROSITE" id="PS50931"/>
    </source>
</evidence>
<dbReference type="InterPro" id="IPR036390">
    <property type="entry name" value="WH_DNA-bd_sf"/>
</dbReference>
<evidence type="ECO:0000256" key="3">
    <source>
        <dbReference type="ARBA" id="ARBA00023125"/>
    </source>
</evidence>
<dbReference type="Pfam" id="PF03466">
    <property type="entry name" value="LysR_substrate"/>
    <property type="match status" value="1"/>
</dbReference>
<dbReference type="Pfam" id="PF00126">
    <property type="entry name" value="HTH_1"/>
    <property type="match status" value="1"/>
</dbReference>
<evidence type="ECO:0000256" key="2">
    <source>
        <dbReference type="ARBA" id="ARBA00023015"/>
    </source>
</evidence>
<dbReference type="AlphaFoldDB" id="A0A1X7AL89"/>
<accession>A0A1X7AL89</accession>
<reference evidence="6 7" key="1">
    <citation type="submission" date="2017-03" db="EMBL/GenBank/DDBJ databases">
        <authorList>
            <person name="Afonso C.L."/>
            <person name="Miller P.J."/>
            <person name="Scott M.A."/>
            <person name="Spackman E."/>
            <person name="Goraichik I."/>
            <person name="Dimitrov K.M."/>
            <person name="Suarez D.L."/>
            <person name="Swayne D.E."/>
        </authorList>
    </citation>
    <scope>NUCLEOTIDE SEQUENCE [LARGE SCALE GENOMIC DNA]</scope>
    <source>
        <strain evidence="6">SB41UT1</strain>
    </source>
</reference>
<proteinExistence type="inferred from homology"/>
<dbReference type="InterPro" id="IPR005119">
    <property type="entry name" value="LysR_subst-bd"/>
</dbReference>
<evidence type="ECO:0000313" key="7">
    <source>
        <dbReference type="Proteomes" id="UP000196573"/>
    </source>
</evidence>
<gene>
    <name evidence="6" type="primary">yjiE_1</name>
    <name evidence="6" type="ORF">EHSB41UT_02665</name>
</gene>
<dbReference type="InterPro" id="IPR036388">
    <property type="entry name" value="WH-like_DNA-bd_sf"/>
</dbReference>
<evidence type="ECO:0000256" key="1">
    <source>
        <dbReference type="ARBA" id="ARBA00009437"/>
    </source>
</evidence>
<protein>
    <submittedName>
        <fullName evidence="6">HTH-type transcriptional regulator YjiE</fullName>
    </submittedName>
</protein>
<dbReference type="PROSITE" id="PS50931">
    <property type="entry name" value="HTH_LYSR"/>
    <property type="match status" value="1"/>
</dbReference>
<dbReference type="GO" id="GO:0000976">
    <property type="term" value="F:transcription cis-regulatory region binding"/>
    <property type="evidence" value="ECO:0007669"/>
    <property type="project" value="TreeGrafter"/>
</dbReference>
<dbReference type="Gene3D" id="1.10.10.10">
    <property type="entry name" value="Winged helix-like DNA-binding domain superfamily/Winged helix DNA-binding domain"/>
    <property type="match status" value="1"/>
</dbReference>
<keyword evidence="2" id="KW-0805">Transcription regulation</keyword>
<dbReference type="EMBL" id="FWPT01000006">
    <property type="protein sequence ID" value="SMA48242.1"/>
    <property type="molecule type" value="Genomic_DNA"/>
</dbReference>
<dbReference type="GO" id="GO:0003700">
    <property type="term" value="F:DNA-binding transcription factor activity"/>
    <property type="evidence" value="ECO:0007669"/>
    <property type="project" value="InterPro"/>
</dbReference>
<keyword evidence="7" id="KW-1185">Reference proteome</keyword>
<organism evidence="6 7">
    <name type="scientific">Parendozoicomonas haliclonae</name>
    <dbReference type="NCBI Taxonomy" id="1960125"/>
    <lineage>
        <taxon>Bacteria</taxon>
        <taxon>Pseudomonadati</taxon>
        <taxon>Pseudomonadota</taxon>
        <taxon>Gammaproteobacteria</taxon>
        <taxon>Oceanospirillales</taxon>
        <taxon>Endozoicomonadaceae</taxon>
        <taxon>Parendozoicomonas</taxon>
    </lineage>
</organism>
<dbReference type="CDD" id="cd05466">
    <property type="entry name" value="PBP2_LTTR_substrate"/>
    <property type="match status" value="1"/>
</dbReference>
<dbReference type="PANTHER" id="PTHR30126">
    <property type="entry name" value="HTH-TYPE TRANSCRIPTIONAL REGULATOR"/>
    <property type="match status" value="1"/>
</dbReference>
<evidence type="ECO:0000313" key="6">
    <source>
        <dbReference type="EMBL" id="SMA48242.1"/>
    </source>
</evidence>